<dbReference type="InterPro" id="IPR009057">
    <property type="entry name" value="Homeodomain-like_sf"/>
</dbReference>
<dbReference type="AlphaFoldDB" id="A0A356LB75"/>
<evidence type="ECO:0000313" key="7">
    <source>
        <dbReference type="Proteomes" id="UP000264036"/>
    </source>
</evidence>
<dbReference type="Gene3D" id="1.10.357.10">
    <property type="entry name" value="Tetracycline Repressor, domain 2"/>
    <property type="match status" value="1"/>
</dbReference>
<dbReference type="Pfam" id="PF00440">
    <property type="entry name" value="TetR_N"/>
    <property type="match status" value="1"/>
</dbReference>
<gene>
    <name evidence="6" type="ORF">DD666_02340</name>
</gene>
<sequence>MATTEVIATDPSGQTLQQRILKTAAQLFAAHGFHAVGMQALCDALQISRGAFYHHFRSKDDVLDDICTRYMTELVHKGRQTLRDEADPERCLQRLGQDLLQVIAANLPELTVCFREIQSLGSERRQKVIDLHRKYESLWKETVERGAQTGALLPYSRVRMKAVLGMYYYSYIWLNPARADELAGAIASFNDIALKGLRK</sequence>
<dbReference type="GO" id="GO:0000976">
    <property type="term" value="F:transcription cis-regulatory region binding"/>
    <property type="evidence" value="ECO:0007669"/>
    <property type="project" value="TreeGrafter"/>
</dbReference>
<dbReference type="Gene3D" id="1.10.10.60">
    <property type="entry name" value="Homeodomain-like"/>
    <property type="match status" value="1"/>
</dbReference>
<dbReference type="InterPro" id="IPR036271">
    <property type="entry name" value="Tet_transcr_reg_TetR-rel_C_sf"/>
</dbReference>
<dbReference type="InterPro" id="IPR050109">
    <property type="entry name" value="HTH-type_TetR-like_transc_reg"/>
</dbReference>
<evidence type="ECO:0000256" key="1">
    <source>
        <dbReference type="ARBA" id="ARBA00023015"/>
    </source>
</evidence>
<keyword evidence="3" id="KW-0804">Transcription</keyword>
<evidence type="ECO:0000313" key="6">
    <source>
        <dbReference type="EMBL" id="HBP28237.1"/>
    </source>
</evidence>
<dbReference type="InterPro" id="IPR041490">
    <property type="entry name" value="KstR2_TetR_C"/>
</dbReference>
<evidence type="ECO:0000256" key="4">
    <source>
        <dbReference type="PROSITE-ProRule" id="PRU00335"/>
    </source>
</evidence>
<dbReference type="Proteomes" id="UP000264036">
    <property type="component" value="Unassembled WGS sequence"/>
</dbReference>
<accession>A0A356LB75</accession>
<dbReference type="InterPro" id="IPR001647">
    <property type="entry name" value="HTH_TetR"/>
</dbReference>
<dbReference type="GO" id="GO:0003700">
    <property type="term" value="F:DNA-binding transcription factor activity"/>
    <property type="evidence" value="ECO:0007669"/>
    <property type="project" value="TreeGrafter"/>
</dbReference>
<dbReference type="SUPFAM" id="SSF48498">
    <property type="entry name" value="Tetracyclin repressor-like, C-terminal domain"/>
    <property type="match status" value="1"/>
</dbReference>
<evidence type="ECO:0000256" key="2">
    <source>
        <dbReference type="ARBA" id="ARBA00023125"/>
    </source>
</evidence>
<evidence type="ECO:0000256" key="3">
    <source>
        <dbReference type="ARBA" id="ARBA00023163"/>
    </source>
</evidence>
<reference evidence="6 7" key="1">
    <citation type="journal article" date="2018" name="Nat. Biotechnol.">
        <title>A standardized bacterial taxonomy based on genome phylogeny substantially revises the tree of life.</title>
        <authorList>
            <person name="Parks D.H."/>
            <person name="Chuvochina M."/>
            <person name="Waite D.W."/>
            <person name="Rinke C."/>
            <person name="Skarshewski A."/>
            <person name="Chaumeil P.A."/>
            <person name="Hugenholtz P."/>
        </authorList>
    </citation>
    <scope>NUCLEOTIDE SEQUENCE [LARGE SCALE GENOMIC DNA]</scope>
    <source>
        <strain evidence="6">UBA10707</strain>
    </source>
</reference>
<keyword evidence="2 4" id="KW-0238">DNA-binding</keyword>
<evidence type="ECO:0000259" key="5">
    <source>
        <dbReference type="PROSITE" id="PS50977"/>
    </source>
</evidence>
<dbReference type="PROSITE" id="PS50977">
    <property type="entry name" value="HTH_TETR_2"/>
    <property type="match status" value="1"/>
</dbReference>
<dbReference type="SUPFAM" id="SSF46689">
    <property type="entry name" value="Homeodomain-like"/>
    <property type="match status" value="1"/>
</dbReference>
<organism evidence="6 7">
    <name type="scientific">Advenella kashmirensis</name>
    <dbReference type="NCBI Taxonomy" id="310575"/>
    <lineage>
        <taxon>Bacteria</taxon>
        <taxon>Pseudomonadati</taxon>
        <taxon>Pseudomonadota</taxon>
        <taxon>Betaproteobacteria</taxon>
        <taxon>Burkholderiales</taxon>
        <taxon>Alcaligenaceae</taxon>
    </lineage>
</organism>
<protein>
    <submittedName>
        <fullName evidence="6">TetR/AcrR family transcriptional regulator</fullName>
    </submittedName>
</protein>
<comment type="caution">
    <text evidence="6">The sequence shown here is derived from an EMBL/GenBank/DDBJ whole genome shotgun (WGS) entry which is preliminary data.</text>
</comment>
<name>A0A356LB75_9BURK</name>
<dbReference type="Pfam" id="PF17932">
    <property type="entry name" value="TetR_C_24"/>
    <property type="match status" value="1"/>
</dbReference>
<dbReference type="PANTHER" id="PTHR30055">
    <property type="entry name" value="HTH-TYPE TRANSCRIPTIONAL REGULATOR RUTR"/>
    <property type="match status" value="1"/>
</dbReference>
<dbReference type="PRINTS" id="PR00455">
    <property type="entry name" value="HTHTETR"/>
</dbReference>
<dbReference type="PANTHER" id="PTHR30055:SF234">
    <property type="entry name" value="HTH-TYPE TRANSCRIPTIONAL REGULATOR BETI"/>
    <property type="match status" value="1"/>
</dbReference>
<feature type="DNA-binding region" description="H-T-H motif" evidence="4">
    <location>
        <begin position="37"/>
        <end position="56"/>
    </location>
</feature>
<dbReference type="EMBL" id="DOEK01000004">
    <property type="protein sequence ID" value="HBP28237.1"/>
    <property type="molecule type" value="Genomic_DNA"/>
</dbReference>
<feature type="domain" description="HTH tetR-type" evidence="5">
    <location>
        <begin position="14"/>
        <end position="74"/>
    </location>
</feature>
<keyword evidence="1" id="KW-0805">Transcription regulation</keyword>
<proteinExistence type="predicted"/>